<keyword evidence="2" id="KW-1185">Reference proteome</keyword>
<dbReference type="Proteomes" id="UP000282184">
    <property type="component" value="Unassembled WGS sequence"/>
</dbReference>
<reference evidence="1 2" key="1">
    <citation type="submission" date="2018-12" db="EMBL/GenBank/DDBJ databases">
        <title>Hymenobacter gummosus sp. nov., isolated from a spring.</title>
        <authorList>
            <person name="Nie L."/>
        </authorList>
    </citation>
    <scope>NUCLEOTIDE SEQUENCE [LARGE SCALE GENOMIC DNA]</scope>
    <source>
        <strain evidence="1 2">KCTC 52166</strain>
    </source>
</reference>
<dbReference type="NCBIfam" id="TIGR02115">
    <property type="entry name" value="potass_kdpF"/>
    <property type="match status" value="1"/>
</dbReference>
<accession>A0A3S0HQ65</accession>
<dbReference type="EC" id="3.6.3.12" evidence="1"/>
<dbReference type="Pfam" id="PF09604">
    <property type="entry name" value="Potass_KdpF"/>
    <property type="match status" value="1"/>
</dbReference>
<keyword evidence="1" id="KW-0378">Hydrolase</keyword>
<dbReference type="GO" id="GO:0016787">
    <property type="term" value="F:hydrolase activity"/>
    <property type="evidence" value="ECO:0007669"/>
    <property type="project" value="UniProtKB-KW"/>
</dbReference>
<name>A0A3S0HQ65_9BACT</name>
<dbReference type="GO" id="GO:0008556">
    <property type="term" value="F:P-type potassium transmembrane transporter activity"/>
    <property type="evidence" value="ECO:0007669"/>
    <property type="project" value="InterPro"/>
</dbReference>
<dbReference type="GO" id="GO:0005886">
    <property type="term" value="C:plasma membrane"/>
    <property type="evidence" value="ECO:0007669"/>
    <property type="project" value="InterPro"/>
</dbReference>
<dbReference type="RefSeq" id="WP_126692658.1">
    <property type="nucleotide sequence ID" value="NZ_RXOF01000003.1"/>
</dbReference>
<sequence>MTALFVLALATFGYLGYALLRPEKF</sequence>
<dbReference type="EMBL" id="RXOF01000003">
    <property type="protein sequence ID" value="RTQ51766.1"/>
    <property type="molecule type" value="Genomic_DNA"/>
</dbReference>
<comment type="caution">
    <text evidence="1">The sequence shown here is derived from an EMBL/GenBank/DDBJ whole genome shotgun (WGS) entry which is preliminary data.</text>
</comment>
<dbReference type="InterPro" id="IPR011726">
    <property type="entry name" value="KdpF"/>
</dbReference>
<proteinExistence type="predicted"/>
<evidence type="ECO:0000313" key="2">
    <source>
        <dbReference type="Proteomes" id="UP000282184"/>
    </source>
</evidence>
<dbReference type="AlphaFoldDB" id="A0A3S0HQ65"/>
<evidence type="ECO:0000313" key="1">
    <source>
        <dbReference type="EMBL" id="RTQ51766.1"/>
    </source>
</evidence>
<gene>
    <name evidence="1" type="primary">kdpF</name>
    <name evidence="1" type="ORF">EJV47_07905</name>
</gene>
<protein>
    <submittedName>
        <fullName evidence="1">K(+)-transporting ATPase subunit F</fullName>
        <ecNumber evidence="1">3.6.3.12</ecNumber>
    </submittedName>
</protein>
<organism evidence="1 2">
    <name type="scientific">Hymenobacter gummosus</name>
    <dbReference type="NCBI Taxonomy" id="1776032"/>
    <lineage>
        <taxon>Bacteria</taxon>
        <taxon>Pseudomonadati</taxon>
        <taxon>Bacteroidota</taxon>
        <taxon>Cytophagia</taxon>
        <taxon>Cytophagales</taxon>
        <taxon>Hymenobacteraceae</taxon>
        <taxon>Hymenobacter</taxon>
    </lineage>
</organism>